<evidence type="ECO:0000313" key="3">
    <source>
        <dbReference type="Proteomes" id="UP000294257"/>
    </source>
</evidence>
<name>A0A4Q7L631_9PSEU</name>
<gene>
    <name evidence="2" type="ORF">EV193_101676</name>
</gene>
<dbReference type="Gene3D" id="3.30.420.40">
    <property type="match status" value="2"/>
</dbReference>
<organism evidence="2 3">
    <name type="scientific">Herbihabitans rhizosphaerae</name>
    <dbReference type="NCBI Taxonomy" id="1872711"/>
    <lineage>
        <taxon>Bacteria</taxon>
        <taxon>Bacillati</taxon>
        <taxon>Actinomycetota</taxon>
        <taxon>Actinomycetes</taxon>
        <taxon>Pseudonocardiales</taxon>
        <taxon>Pseudonocardiaceae</taxon>
        <taxon>Herbihabitans</taxon>
    </lineage>
</organism>
<dbReference type="SUPFAM" id="SSF53067">
    <property type="entry name" value="Actin-like ATPase domain"/>
    <property type="match status" value="2"/>
</dbReference>
<keyword evidence="2" id="KW-0808">Transferase</keyword>
<reference evidence="2 3" key="1">
    <citation type="submission" date="2019-02" db="EMBL/GenBank/DDBJ databases">
        <title>Genomic Encyclopedia of Type Strains, Phase IV (KMG-IV): sequencing the most valuable type-strain genomes for metagenomic binning, comparative biology and taxonomic classification.</title>
        <authorList>
            <person name="Goeker M."/>
        </authorList>
    </citation>
    <scope>NUCLEOTIDE SEQUENCE [LARGE SCALE GENOMIC DNA]</scope>
    <source>
        <strain evidence="2 3">DSM 101727</strain>
    </source>
</reference>
<keyword evidence="2" id="KW-0418">Kinase</keyword>
<evidence type="ECO:0000313" key="2">
    <source>
        <dbReference type="EMBL" id="RZS44797.1"/>
    </source>
</evidence>
<keyword evidence="3" id="KW-1185">Reference proteome</keyword>
<dbReference type="PANTHER" id="PTHR43190:SF3">
    <property type="entry name" value="N-ACETYL-D-GLUCOSAMINE KINASE"/>
    <property type="match status" value="1"/>
</dbReference>
<evidence type="ECO:0000259" key="1">
    <source>
        <dbReference type="Pfam" id="PF01869"/>
    </source>
</evidence>
<comment type="caution">
    <text evidence="2">The sequence shown here is derived from an EMBL/GenBank/DDBJ whole genome shotgun (WGS) entry which is preliminary data.</text>
</comment>
<feature type="domain" description="ATPase BadF/BadG/BcrA/BcrD type" evidence="1">
    <location>
        <begin position="9"/>
        <end position="281"/>
    </location>
</feature>
<dbReference type="Pfam" id="PF01869">
    <property type="entry name" value="BcrAD_BadFG"/>
    <property type="match status" value="1"/>
</dbReference>
<protein>
    <submittedName>
        <fullName evidence="2">N-acetylglucosamine kinase-like BadF-type ATPase</fullName>
    </submittedName>
</protein>
<dbReference type="PANTHER" id="PTHR43190">
    <property type="entry name" value="N-ACETYL-D-GLUCOSAMINE KINASE"/>
    <property type="match status" value="1"/>
</dbReference>
<dbReference type="InterPro" id="IPR043129">
    <property type="entry name" value="ATPase_NBD"/>
</dbReference>
<sequence>MSAVTGYVVGVDAGGTSTRALVLDAESREVGRAVEQGANPNSHPPAHAAKRISEAIRAALGSLVAADVRAGVVGMAGASKLSDPAIAALFDEAWRDVGLQCPVRVVTDAEVAFATATAHPDGTVLIAGTGSIAARITDHRLNGLAGGYGWLLGDEGSAYWLGREAVRATLRAVQTGAPLDAFAHAVLAEANVSTVDDRILLSRKLITSANAEAPIRLARFAPLVSEHQGDPLAADIADRAAAALANTVRLTRSPDEHTPVVTAGSVASPDGPVGARLREHLAGEEVLFAADGLAGAAWLAALDGFAGLAKHPGVT</sequence>
<dbReference type="InterPro" id="IPR002731">
    <property type="entry name" value="ATPase_BadF"/>
</dbReference>
<dbReference type="CDD" id="cd24007">
    <property type="entry name" value="ASKHA_NBD_eukNAGK-like"/>
    <property type="match status" value="1"/>
</dbReference>
<proteinExistence type="predicted"/>
<dbReference type="Proteomes" id="UP000294257">
    <property type="component" value="Unassembled WGS sequence"/>
</dbReference>
<dbReference type="AlphaFoldDB" id="A0A4Q7L631"/>
<dbReference type="EMBL" id="SGWQ01000001">
    <property type="protein sequence ID" value="RZS44797.1"/>
    <property type="molecule type" value="Genomic_DNA"/>
</dbReference>
<dbReference type="InterPro" id="IPR052519">
    <property type="entry name" value="Euk-type_GlcNAc_Kinase"/>
</dbReference>
<dbReference type="GO" id="GO:0016301">
    <property type="term" value="F:kinase activity"/>
    <property type="evidence" value="ECO:0007669"/>
    <property type="project" value="UniProtKB-KW"/>
</dbReference>
<accession>A0A4Q7L631</accession>